<organism evidence="3 4">
    <name type="scientific">Limimaricola cinnabarinus LL-001</name>
    <dbReference type="NCBI Taxonomy" id="1337093"/>
    <lineage>
        <taxon>Bacteria</taxon>
        <taxon>Pseudomonadati</taxon>
        <taxon>Pseudomonadota</taxon>
        <taxon>Alphaproteobacteria</taxon>
        <taxon>Rhodobacterales</taxon>
        <taxon>Paracoccaceae</taxon>
        <taxon>Limimaricola</taxon>
    </lineage>
</organism>
<feature type="region of interest" description="Disordered" evidence="1">
    <location>
        <begin position="447"/>
        <end position="467"/>
    </location>
</feature>
<feature type="transmembrane region" description="Helical" evidence="2">
    <location>
        <begin position="239"/>
        <end position="264"/>
    </location>
</feature>
<dbReference type="EMBL" id="BATB01000035">
    <property type="protein sequence ID" value="GAD56350.1"/>
    <property type="molecule type" value="Genomic_DNA"/>
</dbReference>
<dbReference type="InterPro" id="IPR051533">
    <property type="entry name" value="WaaL-like"/>
</dbReference>
<comment type="caution">
    <text evidence="3">The sequence shown here is derived from an EMBL/GenBank/DDBJ whole genome shotgun (WGS) entry which is preliminary data.</text>
</comment>
<feature type="transmembrane region" description="Helical" evidence="2">
    <location>
        <begin position="205"/>
        <end position="227"/>
    </location>
</feature>
<sequence length="467" mass="50787">MPNVVASIALLIWPLVTLALFSRLSPGRALLASLLAGYLLLPPLPAEFDPPLLPSLNKDTIPSLSVLFTALALGRVRLSELVPRHPLIRIALVAFLLSPLMTVLSNDDALRYGPRQLPALRLAEVPGLVILQALLVAPFLLARVFLREARDHRLLLWAMVLGALAYTLPILIEIRLSPQINIWVYGYFQHSFSQMVRGDGFRPIVFLYHGLWVAIFVAMAVLAATGLARQARGREAVGLWAVTAGLGVVLVLCKSLAALLYTLVLVPVLALTPRRVQLFGAAAMAALALGYPLLKGAELVPQDAILAWAESVDPDRAQSMGFRFDNEDVLLERAWERPVFGWGIWGRNQIYDPQSGRELTVTDGRWLVVIGTFGWVGFLAEFSLLAFPVLLLWSRSGRAPPAPVSVTLAVILGMNLVDLLPNATLTPLTFLGAGAVLGLTEMRGARLERSRQSGGPAMDTAPIRTVL</sequence>
<dbReference type="PANTHER" id="PTHR37422:SF21">
    <property type="entry name" value="EXOQ-LIKE PROTEIN"/>
    <property type="match status" value="1"/>
</dbReference>
<keyword evidence="2" id="KW-1133">Transmembrane helix</keyword>
<feature type="transmembrane region" description="Helical" evidence="2">
    <location>
        <begin position="366"/>
        <end position="393"/>
    </location>
</feature>
<feature type="transmembrane region" description="Helical" evidence="2">
    <location>
        <begin position="55"/>
        <end position="74"/>
    </location>
</feature>
<dbReference type="OrthoDB" id="7595044at2"/>
<evidence type="ECO:0000313" key="3">
    <source>
        <dbReference type="EMBL" id="GAD56350.1"/>
    </source>
</evidence>
<dbReference type="RefSeq" id="WP_021694451.1">
    <property type="nucleotide sequence ID" value="NZ_BATB01000035.1"/>
</dbReference>
<gene>
    <name evidence="3" type="ORF">MBELCI_2402</name>
</gene>
<feature type="transmembrane region" description="Helical" evidence="2">
    <location>
        <begin position="276"/>
        <end position="294"/>
    </location>
</feature>
<reference evidence="3" key="1">
    <citation type="journal article" date="2013" name="Genome Announc.">
        <title>Draft Genome Sequence of Loktanella cinnabarina LL-001T, Isolated from Deep-Sea Floor Sediment.</title>
        <authorList>
            <person name="Nishi S."/>
            <person name="Tsubouchi T."/>
            <person name="Takaki Y."/>
            <person name="Koyanagi R."/>
            <person name="Satoh N."/>
            <person name="Maruyama T."/>
            <person name="Hatada Y."/>
        </authorList>
    </citation>
    <scope>NUCLEOTIDE SEQUENCE [LARGE SCALE GENOMIC DNA]</scope>
    <source>
        <strain evidence="3">LL-001</strain>
    </source>
</reference>
<evidence type="ECO:0000313" key="4">
    <source>
        <dbReference type="Proteomes" id="UP000016566"/>
    </source>
</evidence>
<keyword evidence="4" id="KW-1185">Reference proteome</keyword>
<evidence type="ECO:0000256" key="2">
    <source>
        <dbReference type="SAM" id="Phobius"/>
    </source>
</evidence>
<name>U2Z4P2_9RHOB</name>
<dbReference type="STRING" id="1337093.MBELCI_2402"/>
<dbReference type="PANTHER" id="PTHR37422">
    <property type="entry name" value="TEICHURONIC ACID BIOSYNTHESIS PROTEIN TUAE"/>
    <property type="match status" value="1"/>
</dbReference>
<accession>U2Z4P2</accession>
<dbReference type="eggNOG" id="COG3307">
    <property type="taxonomic scope" value="Bacteria"/>
</dbReference>
<dbReference type="Proteomes" id="UP000016566">
    <property type="component" value="Unassembled WGS sequence"/>
</dbReference>
<keyword evidence="2" id="KW-0472">Membrane</keyword>
<feature type="transmembrane region" description="Helical" evidence="2">
    <location>
        <begin position="86"/>
        <end position="105"/>
    </location>
</feature>
<evidence type="ECO:0000256" key="1">
    <source>
        <dbReference type="SAM" id="MobiDB-lite"/>
    </source>
</evidence>
<feature type="transmembrane region" description="Helical" evidence="2">
    <location>
        <begin position="419"/>
        <end position="439"/>
    </location>
</feature>
<keyword evidence="2" id="KW-0812">Transmembrane</keyword>
<proteinExistence type="predicted"/>
<protein>
    <submittedName>
        <fullName evidence="3">Uncharacterized protein</fullName>
    </submittedName>
</protein>
<dbReference type="AlphaFoldDB" id="U2Z4P2"/>
<feature type="transmembrane region" description="Helical" evidence="2">
    <location>
        <begin position="125"/>
        <end position="142"/>
    </location>
</feature>
<feature type="transmembrane region" description="Helical" evidence="2">
    <location>
        <begin position="154"/>
        <end position="172"/>
    </location>
</feature>